<sequence length="138" mass="15274">MKIDSQSIGQDFASVGIEKELVQQQTNKSVAEIDKVEQLSKGNSSSAEKEERELGKVSPEQIDNAVSEISEFVQASNRQLNFSIDEDSKKQIVKVTDTESGEVIRQIPSEEILQLSDRLRDLHTDVGAAVGLLFNKQV</sequence>
<feature type="region of interest" description="Disordered" evidence="1">
    <location>
        <begin position="37"/>
        <end position="59"/>
    </location>
</feature>
<reference evidence="2 3" key="1">
    <citation type="submission" date="2022-01" db="EMBL/GenBank/DDBJ databases">
        <title>Paraglaciecola sp. G1-23.</title>
        <authorList>
            <person name="Jin M.S."/>
            <person name="Han D.M."/>
            <person name="Kim H.M."/>
            <person name="Jeon C.O."/>
        </authorList>
    </citation>
    <scope>NUCLEOTIDE SEQUENCE [LARGE SCALE GENOMIC DNA]</scope>
    <source>
        <strain evidence="2 3">G1-23</strain>
    </source>
</reference>
<dbReference type="PANTHER" id="PTHR37166">
    <property type="entry name" value="PROTEIN FLAG"/>
    <property type="match status" value="1"/>
</dbReference>
<dbReference type="RefSeq" id="WP_235311766.1">
    <property type="nucleotide sequence ID" value="NZ_JAKGAS010000004.1"/>
</dbReference>
<organism evidence="2 3">
    <name type="scientific">Paraglaciecola algarum</name>
    <dbReference type="NCBI Taxonomy" id="3050085"/>
    <lineage>
        <taxon>Bacteria</taxon>
        <taxon>Pseudomonadati</taxon>
        <taxon>Pseudomonadota</taxon>
        <taxon>Gammaproteobacteria</taxon>
        <taxon>Alteromonadales</taxon>
        <taxon>Alteromonadaceae</taxon>
        <taxon>Paraglaciecola</taxon>
    </lineage>
</organism>
<keyword evidence="2" id="KW-0969">Cilium</keyword>
<dbReference type="InterPro" id="IPR005186">
    <property type="entry name" value="FlaG"/>
</dbReference>
<gene>
    <name evidence="2" type="ORF">L0668_08495</name>
</gene>
<keyword evidence="2" id="KW-0966">Cell projection</keyword>
<dbReference type="Gene3D" id="3.30.160.170">
    <property type="entry name" value="FlaG-like"/>
    <property type="match status" value="1"/>
</dbReference>
<protein>
    <submittedName>
        <fullName evidence="2">Flagellar protein FlaG</fullName>
    </submittedName>
</protein>
<dbReference type="PANTHER" id="PTHR37166:SF1">
    <property type="entry name" value="PROTEIN FLAG"/>
    <property type="match status" value="1"/>
</dbReference>
<dbReference type="EMBL" id="JAKGAS010000004">
    <property type="protein sequence ID" value="MCF2948142.1"/>
    <property type="molecule type" value="Genomic_DNA"/>
</dbReference>
<proteinExistence type="predicted"/>
<name>A0ABS9D819_9ALTE</name>
<dbReference type="Proteomes" id="UP001521137">
    <property type="component" value="Unassembled WGS sequence"/>
</dbReference>
<dbReference type="Pfam" id="PF03646">
    <property type="entry name" value="FlaG"/>
    <property type="match status" value="1"/>
</dbReference>
<keyword evidence="2" id="KW-0282">Flagellum</keyword>
<dbReference type="SUPFAM" id="SSF160214">
    <property type="entry name" value="FlaG-like"/>
    <property type="match status" value="1"/>
</dbReference>
<dbReference type="InterPro" id="IPR035924">
    <property type="entry name" value="FlaG-like_sf"/>
</dbReference>
<evidence type="ECO:0000313" key="3">
    <source>
        <dbReference type="Proteomes" id="UP001521137"/>
    </source>
</evidence>
<accession>A0ABS9D819</accession>
<evidence type="ECO:0000313" key="2">
    <source>
        <dbReference type="EMBL" id="MCF2948142.1"/>
    </source>
</evidence>
<keyword evidence="3" id="KW-1185">Reference proteome</keyword>
<evidence type="ECO:0000256" key="1">
    <source>
        <dbReference type="SAM" id="MobiDB-lite"/>
    </source>
</evidence>
<comment type="caution">
    <text evidence="2">The sequence shown here is derived from an EMBL/GenBank/DDBJ whole genome shotgun (WGS) entry which is preliminary data.</text>
</comment>